<organism evidence="3 4">
    <name type="scientific">Azoarcus indigens</name>
    <dbReference type="NCBI Taxonomy" id="29545"/>
    <lineage>
        <taxon>Bacteria</taxon>
        <taxon>Pseudomonadati</taxon>
        <taxon>Pseudomonadota</taxon>
        <taxon>Betaproteobacteria</taxon>
        <taxon>Rhodocyclales</taxon>
        <taxon>Zoogloeaceae</taxon>
        <taxon>Azoarcus</taxon>
    </lineage>
</organism>
<sequence length="1241" mass="136966">MAEPQQADGVKAAGARKEEKLVKLRPTLFVGVGGTGMEVLMRVRRRVLNALWAGGVRVDSLADFPVAQFIQLDLDHGAVIDSGRAQAEDLQFDLVKFTDDEKLVESFEIEKYSRDDDSLARFPHIQSWSPLTPKKIRDLGIDPAKGAGQIRSISRLYFFDKYTKIRDKLRLKLKSLKAGLSRDAQLKQLGLELDQSKFRIVVVGSVAGGTGSGSFLDMGWLAGWIARDEVGSADVELMLFMPTGFSGANKDRTEANGYAALMELESAMRGYSDYVKRWDSYDKPDLPLKPYDEVYLVDSGNLARQHTAKMNDVYHMVADALFEDFASADFANKKRSIAVNQRQHKITPFSPPVPAGRFGDMKLTYSRTYSAFGQAVLDTQLKFRRDERAHALAAAMLKAFFGVAGSDIGANRATEKKRDEFMATHMHLRPAPFSDFPEFSSKDVALKRSSGEFLDYFVVEELLQDRQGMLVAGVQQRVNARLEDIKTGFAREEWPTQIRETVRQLERDVMRDQDSGADTTEDRIARRRREIFEKTREVIAQQLFAYLDNKDYGGLEYVLSLVEQIKDRLENAETGICAVLDLNAARYDEIKEAVRTYEYERLMSNLAETRGGMLGGLLGGGERQAQMVMEQLATEIANGLKFHLRAKAAREAATLMRELSRWLGQKTGVDASGAPLWNGLVGEFQDGRNAVLDMLARLERDVAILRQDLRSEHATLLAIEAAERPLPTPSAGTLREWADEAFKDLGGSRALFPMLTDPDDRPALLRKVVRMAERQMDIAGSESGEAGEPLIEALEQRSPAERQRIFSDLLQRAMPWVDGNLGRDFTPVSDQYKCFIGVARADEFSRKFKAELETCVPAGAGITANQVAVVETGVPGRAVCYAELSGIPLTVLRGLEAWRTSYRKESENIPTHTHIDSTRFSHPLAPSTDELNRLADDFKYYLLAVMLGILSRSTQRVVPPGQYQFAVARGDVRRIGNERAFRLNGLPATYREQIVGRVQQALDDVDGPRCCALAALASYYATAVYTAQLVDDETGAQQVRTGFASAIAAEAARELRERALRKGASDAELERAEFRLTEPDVLRQWAEPVPDSDADAYEWEVRAPESANQPRLKFVMRQDAQSAAAIATLLGGQASAPAAGGFGAAPAPAFGTAAPPPLPGAPGVPPPVVQHAYHLAVAGQQYGPYPAAQVLQMMQAGQIDPAQTQVWRNGFAGWMLLSQCAELQAPAAPAGMPPPPPPPPL</sequence>
<comment type="caution">
    <text evidence="3">The sequence shown here is derived from an EMBL/GenBank/DDBJ whole genome shotgun (WGS) entry which is preliminary data.</text>
</comment>
<dbReference type="InterPro" id="IPR036525">
    <property type="entry name" value="Tubulin/FtsZ_GTPase_sf"/>
</dbReference>
<dbReference type="InterPro" id="IPR025904">
    <property type="entry name" value="Tubulin-like"/>
</dbReference>
<accession>A0A4R6DL33</accession>
<dbReference type="RefSeq" id="WP_133594860.1">
    <property type="nucleotide sequence ID" value="NZ_SNVV01000029.1"/>
</dbReference>
<keyword evidence="4" id="KW-1185">Reference proteome</keyword>
<proteinExistence type="predicted"/>
<evidence type="ECO:0000256" key="1">
    <source>
        <dbReference type="SAM" id="Coils"/>
    </source>
</evidence>
<dbReference type="Pfam" id="PF14237">
    <property type="entry name" value="GYF_2"/>
    <property type="match status" value="1"/>
</dbReference>
<dbReference type="EMBL" id="SNVV01000029">
    <property type="protein sequence ID" value="TDN45585.1"/>
    <property type="molecule type" value="Genomic_DNA"/>
</dbReference>
<evidence type="ECO:0000259" key="2">
    <source>
        <dbReference type="Pfam" id="PF14237"/>
    </source>
</evidence>
<feature type="coiled-coil region" evidence="1">
    <location>
        <begin position="688"/>
        <end position="715"/>
    </location>
</feature>
<dbReference type="Pfam" id="PF13809">
    <property type="entry name" value="Tubulin_2"/>
    <property type="match status" value="1"/>
</dbReference>
<dbReference type="Proteomes" id="UP000295129">
    <property type="component" value="Unassembled WGS sequence"/>
</dbReference>
<dbReference type="Gene3D" id="3.40.50.1440">
    <property type="entry name" value="Tubulin/FtsZ, GTPase domain"/>
    <property type="match status" value="1"/>
</dbReference>
<feature type="domain" description="GYF" evidence="2">
    <location>
        <begin position="1173"/>
        <end position="1223"/>
    </location>
</feature>
<evidence type="ECO:0000313" key="4">
    <source>
        <dbReference type="Proteomes" id="UP000295129"/>
    </source>
</evidence>
<keyword evidence="1" id="KW-0175">Coiled coil</keyword>
<reference evidence="3 4" key="1">
    <citation type="submission" date="2019-03" db="EMBL/GenBank/DDBJ databases">
        <title>Genomic Encyclopedia of Type Strains, Phase IV (KMG-IV): sequencing the most valuable type-strain genomes for metagenomic binning, comparative biology and taxonomic classification.</title>
        <authorList>
            <person name="Goeker M."/>
        </authorList>
    </citation>
    <scope>NUCLEOTIDE SEQUENCE [LARGE SCALE GENOMIC DNA]</scope>
    <source>
        <strain evidence="3 4">DSM 12121</strain>
    </source>
</reference>
<dbReference type="AlphaFoldDB" id="A0A4R6DL33"/>
<dbReference type="InterPro" id="IPR025640">
    <property type="entry name" value="GYF_2"/>
</dbReference>
<gene>
    <name evidence="3" type="ORF">C7389_12939</name>
</gene>
<name>A0A4R6DL33_9RHOO</name>
<dbReference type="OrthoDB" id="3400278at2"/>
<protein>
    <submittedName>
        <fullName evidence="3">Uncharacterized protein DUF4339</fullName>
    </submittedName>
</protein>
<evidence type="ECO:0000313" key="3">
    <source>
        <dbReference type="EMBL" id="TDN45585.1"/>
    </source>
</evidence>